<reference evidence="3" key="2">
    <citation type="submission" date="2017-02" db="UniProtKB">
        <authorList>
            <consortium name="WormBaseParasite"/>
        </authorList>
    </citation>
    <scope>IDENTIFICATION</scope>
</reference>
<dbReference type="PANTHER" id="PTHR10658:SF81">
    <property type="entry name" value="PROTEIN RETINAL DEGENERATION B"/>
    <property type="match status" value="1"/>
</dbReference>
<dbReference type="InterPro" id="IPR023393">
    <property type="entry name" value="START-like_dom_sf"/>
</dbReference>
<dbReference type="InterPro" id="IPR055261">
    <property type="entry name" value="PI_transfer_N"/>
</dbReference>
<dbReference type="Pfam" id="PF02121">
    <property type="entry name" value="IP_trans"/>
    <property type="match status" value="1"/>
</dbReference>
<dbReference type="AlphaFoldDB" id="A0A0K0DNV9"/>
<keyword evidence="2" id="KW-1185">Reference proteome</keyword>
<proteinExistence type="predicted"/>
<protein>
    <submittedName>
        <fullName evidence="3">Phosphatidylinositol transfer protein</fullName>
    </submittedName>
</protein>
<dbReference type="PANTHER" id="PTHR10658">
    <property type="entry name" value="PHOSPHATIDYLINOSITOL TRANSFER PROTEIN"/>
    <property type="match status" value="1"/>
</dbReference>
<dbReference type="GO" id="GO:0008525">
    <property type="term" value="F:phosphatidylcholine transporter activity"/>
    <property type="evidence" value="ECO:0007669"/>
    <property type="project" value="TreeGrafter"/>
</dbReference>
<name>A0A0K0DNV9_ANGCA</name>
<dbReference type="PRINTS" id="PR00391">
    <property type="entry name" value="PITRANSFER"/>
</dbReference>
<evidence type="ECO:0000259" key="1">
    <source>
        <dbReference type="Pfam" id="PF02121"/>
    </source>
</evidence>
<feature type="domain" description="Phosphatidylinositol transfer protein N-terminal" evidence="1">
    <location>
        <begin position="2"/>
        <end position="147"/>
    </location>
</feature>
<dbReference type="GO" id="GO:0008526">
    <property type="term" value="F:phosphatidylinositol transfer activity"/>
    <property type="evidence" value="ECO:0007669"/>
    <property type="project" value="TreeGrafter"/>
</dbReference>
<evidence type="ECO:0000313" key="2">
    <source>
        <dbReference type="Proteomes" id="UP000035642"/>
    </source>
</evidence>
<organism evidence="2 3">
    <name type="scientific">Angiostrongylus cantonensis</name>
    <name type="common">Rat lungworm</name>
    <dbReference type="NCBI Taxonomy" id="6313"/>
    <lineage>
        <taxon>Eukaryota</taxon>
        <taxon>Metazoa</taxon>
        <taxon>Ecdysozoa</taxon>
        <taxon>Nematoda</taxon>
        <taxon>Chromadorea</taxon>
        <taxon>Rhabditida</taxon>
        <taxon>Rhabditina</taxon>
        <taxon>Rhabditomorpha</taxon>
        <taxon>Strongyloidea</taxon>
        <taxon>Metastrongylidae</taxon>
        <taxon>Angiostrongylus</taxon>
    </lineage>
</organism>
<dbReference type="GO" id="GO:0031210">
    <property type="term" value="F:phosphatidylcholine binding"/>
    <property type="evidence" value="ECO:0007669"/>
    <property type="project" value="TreeGrafter"/>
</dbReference>
<dbReference type="Proteomes" id="UP000035642">
    <property type="component" value="Unassembled WGS sequence"/>
</dbReference>
<dbReference type="SUPFAM" id="SSF55961">
    <property type="entry name" value="Bet v1-like"/>
    <property type="match status" value="1"/>
</dbReference>
<dbReference type="InterPro" id="IPR001666">
    <property type="entry name" value="PI_transfer"/>
</dbReference>
<dbReference type="Gene3D" id="3.30.530.20">
    <property type="match status" value="1"/>
</dbReference>
<evidence type="ECO:0000313" key="3">
    <source>
        <dbReference type="WBParaSite" id="ACAC_0001344801-mRNA-1"/>
    </source>
</evidence>
<dbReference type="GO" id="GO:0035091">
    <property type="term" value="F:phosphatidylinositol binding"/>
    <property type="evidence" value="ECO:0007669"/>
    <property type="project" value="TreeGrafter"/>
</dbReference>
<reference evidence="2" key="1">
    <citation type="submission" date="2012-09" db="EMBL/GenBank/DDBJ databases">
        <authorList>
            <person name="Martin A.A."/>
        </authorList>
    </citation>
    <scope>NUCLEOTIDE SEQUENCE</scope>
</reference>
<dbReference type="STRING" id="6313.A0A0K0DNV9"/>
<dbReference type="WBParaSite" id="ACAC_0001344801-mRNA-1">
    <property type="protein sequence ID" value="ACAC_0001344801-mRNA-1"/>
    <property type="gene ID" value="ACAC_0001344801"/>
</dbReference>
<dbReference type="GO" id="GO:0005737">
    <property type="term" value="C:cytoplasm"/>
    <property type="evidence" value="ECO:0007669"/>
    <property type="project" value="TreeGrafter"/>
</dbReference>
<sequence length="247" mass="28564">MMDRFSIEVETIYQNDHGTEDNVFSLNPEELKHRIVDVMDFVKDPIPSNDYCAEEDPKIFHSQKTNRGPLNDDWVEEFVQAGKPIMCAYKICRVEFRYWGMQTRAERWIHDLALRNTMLRAHRQAWAWQDEWVGLNMNDIRRLEIEAAEHLSSVMTTRNGEVTDDSDGSSDDVYFDCSDGSSQNHKPSIIRWSSELELEIVDEPLADSPPPTPYETRPAALLIMVFHGEFSPDSTIDSKANDTNTFK</sequence>
<accession>A0A0K0DNV9</accession>